<dbReference type="InterPro" id="IPR003594">
    <property type="entry name" value="HATPase_dom"/>
</dbReference>
<dbReference type="Pfam" id="PF02518">
    <property type="entry name" value="HATPase_c"/>
    <property type="match status" value="1"/>
</dbReference>
<dbReference type="GO" id="GO:0005524">
    <property type="term" value="F:ATP binding"/>
    <property type="evidence" value="ECO:0007669"/>
    <property type="project" value="UniProtKB-KW"/>
</dbReference>
<evidence type="ECO:0000256" key="6">
    <source>
        <dbReference type="ARBA" id="ARBA00022777"/>
    </source>
</evidence>
<evidence type="ECO:0000256" key="1">
    <source>
        <dbReference type="ARBA" id="ARBA00000085"/>
    </source>
</evidence>
<dbReference type="EC" id="2.7.13.3" evidence="2"/>
<dbReference type="Gene3D" id="3.30.565.10">
    <property type="entry name" value="Histidine kinase-like ATPase, C-terminal domain"/>
    <property type="match status" value="1"/>
</dbReference>
<dbReference type="PANTHER" id="PTHR43065:SF10">
    <property type="entry name" value="PEROXIDE STRESS-ACTIVATED HISTIDINE KINASE MAK3"/>
    <property type="match status" value="1"/>
</dbReference>
<keyword evidence="8" id="KW-0902">Two-component regulatory system</keyword>
<feature type="domain" description="Histidine kinase" evidence="10">
    <location>
        <begin position="202"/>
        <end position="412"/>
    </location>
</feature>
<dbReference type="PROSITE" id="PS50109">
    <property type="entry name" value="HIS_KIN"/>
    <property type="match status" value="1"/>
</dbReference>
<feature type="transmembrane region" description="Helical" evidence="9">
    <location>
        <begin position="164"/>
        <end position="184"/>
    </location>
</feature>
<protein>
    <recommendedName>
        <fullName evidence="2">histidine kinase</fullName>
        <ecNumber evidence="2">2.7.13.3</ecNumber>
    </recommendedName>
</protein>
<evidence type="ECO:0000256" key="8">
    <source>
        <dbReference type="ARBA" id="ARBA00023012"/>
    </source>
</evidence>
<sequence length="415" mass="46764">MIRLPGRSRTAFKNYIFLGALVIALGSFFYTQSLVRRLEDASKTITKMFAEFYAKMSLPATATSSVETGIFFEQIVMKITFPVIFTDERGVPTAWRNIGISPDVISREELAAVDPENPPRVLERVFNTITKLDSEHEPIPMNFGRRVVGYVHYGESRAVRELRWAPIIQLVVIALFVIVGFLGFKAIRVAEENFIWAGMAKETAHQLGTPISSLLGWLEALKDSGKRKTKEEIISEMGRDLARLESVTSRFNRIGSPPRFERKDLTGMLSETADYFRLRLPKHGKRIEIVEHHEPIPEVDVDEELFCWAIENLVRNSLDAIAGGSGKIEISAGCSSSEPAVEIRVRDNGRGMSRDEKRRAFMPGYTTKKFGWGLGLPLAKRIIENYHGGRLLIESSQPGKGTCFLIRMRTQGNIR</sequence>
<dbReference type="SMART" id="SM00387">
    <property type="entry name" value="HATPase_c"/>
    <property type="match status" value="1"/>
</dbReference>
<dbReference type="EMBL" id="SOJN01000074">
    <property type="protein sequence ID" value="TET45874.1"/>
    <property type="molecule type" value="Genomic_DNA"/>
</dbReference>
<comment type="caution">
    <text evidence="11">The sequence shown here is derived from an EMBL/GenBank/DDBJ whole genome shotgun (WGS) entry which is preliminary data.</text>
</comment>
<dbReference type="PRINTS" id="PR00344">
    <property type="entry name" value="BCTRLSENSOR"/>
</dbReference>
<dbReference type="Proteomes" id="UP000315525">
    <property type="component" value="Unassembled WGS sequence"/>
</dbReference>
<dbReference type="PANTHER" id="PTHR43065">
    <property type="entry name" value="SENSOR HISTIDINE KINASE"/>
    <property type="match status" value="1"/>
</dbReference>
<evidence type="ECO:0000256" key="9">
    <source>
        <dbReference type="SAM" id="Phobius"/>
    </source>
</evidence>
<dbReference type="GO" id="GO:0000155">
    <property type="term" value="F:phosphorelay sensor kinase activity"/>
    <property type="evidence" value="ECO:0007669"/>
    <property type="project" value="InterPro"/>
</dbReference>
<keyword evidence="9" id="KW-0472">Membrane</keyword>
<dbReference type="InterPro" id="IPR036890">
    <property type="entry name" value="HATPase_C_sf"/>
</dbReference>
<keyword evidence="7" id="KW-0067">ATP-binding</keyword>
<proteinExistence type="predicted"/>
<dbReference type="SUPFAM" id="SSF55874">
    <property type="entry name" value="ATPase domain of HSP90 chaperone/DNA topoisomerase II/histidine kinase"/>
    <property type="match status" value="1"/>
</dbReference>
<reference evidence="11 12" key="1">
    <citation type="submission" date="2019-03" db="EMBL/GenBank/DDBJ databases">
        <title>Metabolic potential of uncultured bacteria and archaea associated with petroleum seepage in deep-sea sediments.</title>
        <authorList>
            <person name="Dong X."/>
            <person name="Hubert C."/>
        </authorList>
    </citation>
    <scope>NUCLEOTIDE SEQUENCE [LARGE SCALE GENOMIC DNA]</scope>
    <source>
        <strain evidence="11">E44_bin18</strain>
    </source>
</reference>
<keyword evidence="4" id="KW-0808">Transferase</keyword>
<evidence type="ECO:0000313" key="12">
    <source>
        <dbReference type="Proteomes" id="UP000315525"/>
    </source>
</evidence>
<feature type="transmembrane region" description="Helical" evidence="9">
    <location>
        <begin position="12"/>
        <end position="30"/>
    </location>
</feature>
<evidence type="ECO:0000256" key="3">
    <source>
        <dbReference type="ARBA" id="ARBA00022553"/>
    </source>
</evidence>
<keyword evidence="9" id="KW-1133">Transmembrane helix</keyword>
<evidence type="ECO:0000256" key="4">
    <source>
        <dbReference type="ARBA" id="ARBA00022679"/>
    </source>
</evidence>
<dbReference type="InterPro" id="IPR005467">
    <property type="entry name" value="His_kinase_dom"/>
</dbReference>
<dbReference type="AlphaFoldDB" id="A0A523UTL8"/>
<evidence type="ECO:0000256" key="2">
    <source>
        <dbReference type="ARBA" id="ARBA00012438"/>
    </source>
</evidence>
<accession>A0A523UTL8</accession>
<keyword evidence="3" id="KW-0597">Phosphoprotein</keyword>
<dbReference type="InterPro" id="IPR003661">
    <property type="entry name" value="HisK_dim/P_dom"/>
</dbReference>
<keyword evidence="6 11" id="KW-0418">Kinase</keyword>
<comment type="catalytic activity">
    <reaction evidence="1">
        <text>ATP + protein L-histidine = ADP + protein N-phospho-L-histidine.</text>
        <dbReference type="EC" id="2.7.13.3"/>
    </reaction>
</comment>
<name>A0A523UTL8_UNCT6</name>
<keyword evidence="9" id="KW-0812">Transmembrane</keyword>
<evidence type="ECO:0000313" key="11">
    <source>
        <dbReference type="EMBL" id="TET45874.1"/>
    </source>
</evidence>
<organism evidence="11 12">
    <name type="scientific">candidate division TA06 bacterium</name>
    <dbReference type="NCBI Taxonomy" id="2250710"/>
    <lineage>
        <taxon>Bacteria</taxon>
        <taxon>Bacteria division TA06</taxon>
    </lineage>
</organism>
<gene>
    <name evidence="11" type="ORF">E3J62_05960</name>
</gene>
<dbReference type="InterPro" id="IPR004358">
    <property type="entry name" value="Sig_transdc_His_kin-like_C"/>
</dbReference>
<evidence type="ECO:0000256" key="5">
    <source>
        <dbReference type="ARBA" id="ARBA00022741"/>
    </source>
</evidence>
<dbReference type="CDD" id="cd00082">
    <property type="entry name" value="HisKA"/>
    <property type="match status" value="1"/>
</dbReference>
<evidence type="ECO:0000256" key="7">
    <source>
        <dbReference type="ARBA" id="ARBA00022840"/>
    </source>
</evidence>
<evidence type="ECO:0000259" key="10">
    <source>
        <dbReference type="PROSITE" id="PS50109"/>
    </source>
</evidence>
<keyword evidence="5" id="KW-0547">Nucleotide-binding</keyword>